<organism evidence="4 5">
    <name type="scientific">Roseicella aerolata</name>
    <dbReference type="NCBI Taxonomy" id="2883479"/>
    <lineage>
        <taxon>Bacteria</taxon>
        <taxon>Pseudomonadati</taxon>
        <taxon>Pseudomonadota</taxon>
        <taxon>Alphaproteobacteria</taxon>
        <taxon>Acetobacterales</taxon>
        <taxon>Roseomonadaceae</taxon>
        <taxon>Roseicella</taxon>
    </lineage>
</organism>
<accession>A0A9X1LD04</accession>
<evidence type="ECO:0000313" key="4">
    <source>
        <dbReference type="EMBL" id="MCB4824740.1"/>
    </source>
</evidence>
<feature type="transmembrane region" description="Helical" evidence="1">
    <location>
        <begin position="149"/>
        <end position="167"/>
    </location>
</feature>
<name>A0A9X1LD04_9PROT</name>
<feature type="transmembrane region" description="Helical" evidence="1">
    <location>
        <begin position="401"/>
        <end position="423"/>
    </location>
</feature>
<dbReference type="Proteomes" id="UP001139311">
    <property type="component" value="Unassembled WGS sequence"/>
</dbReference>
<dbReference type="InterPro" id="IPR025105">
    <property type="entry name" value="DUF4010"/>
</dbReference>
<gene>
    <name evidence="4" type="ORF">LHA35_23705</name>
</gene>
<dbReference type="EMBL" id="JAJAQI010000051">
    <property type="protein sequence ID" value="MCB4824740.1"/>
    <property type="molecule type" value="Genomic_DNA"/>
</dbReference>
<dbReference type="Pfam" id="PF02308">
    <property type="entry name" value="MgtC"/>
    <property type="match status" value="1"/>
</dbReference>
<dbReference type="Pfam" id="PF13194">
    <property type="entry name" value="DUF4010"/>
    <property type="match status" value="1"/>
</dbReference>
<dbReference type="AlphaFoldDB" id="A0A9X1LD04"/>
<protein>
    <submittedName>
        <fullName evidence="4">DUF4010 domain-containing protein</fullName>
    </submittedName>
</protein>
<feature type="transmembrane region" description="Helical" evidence="1">
    <location>
        <begin position="119"/>
        <end position="137"/>
    </location>
</feature>
<evidence type="ECO:0000259" key="2">
    <source>
        <dbReference type="Pfam" id="PF02308"/>
    </source>
</evidence>
<evidence type="ECO:0000256" key="1">
    <source>
        <dbReference type="SAM" id="Phobius"/>
    </source>
</evidence>
<keyword evidence="5" id="KW-1185">Reference proteome</keyword>
<feature type="domain" description="DUF4010" evidence="3">
    <location>
        <begin position="187"/>
        <end position="396"/>
    </location>
</feature>
<comment type="caution">
    <text evidence="4">The sequence shown here is derived from an EMBL/GenBank/DDBJ whole genome shotgun (WGS) entry which is preliminary data.</text>
</comment>
<feature type="transmembrane region" description="Helical" evidence="1">
    <location>
        <begin position="63"/>
        <end position="82"/>
    </location>
</feature>
<dbReference type="InterPro" id="IPR049177">
    <property type="entry name" value="MgtC_SapB_SrpB_YhiD_N"/>
</dbReference>
<sequence>MEATGLLHRLGVALAIGLLVGAERHWRMRDEESGKRTAGVRTFGLTGLLGGVTGALAGGLGGLGAGLLLGLVFLGQGAAMALFKLREAEAEGRFGVTSVVAAQATFLLGAFAVLGEATVAGAAAVAMTALLAARESLHGFMARLSWVELRSAVVLLAMTLVALPLVPDRPLEVLGGLNPARVWLLAVILAAVSFLGYVAMRLFGTGAGQAAAGAAAGLVSSTAATLANARASAARPSEAAPLAAGALIAGAVSCLRTAALAWIGSAAVGAQLAPALLAAAAVQAAGAGLLLARRAPGAAAGEGQAVDNPFELGAVLQLAGLLAAVGLVADLASHHFGGAGAFVVAAISGLADVDAVTLTIPGLVPERLSPWLAAATVAVAVGSNALAKCAYAAVLGGRGYAWRFGAGTLAGLFAAALVLGLYAGD</sequence>
<evidence type="ECO:0000313" key="5">
    <source>
        <dbReference type="Proteomes" id="UP001139311"/>
    </source>
</evidence>
<dbReference type="PANTHER" id="PTHR39084:SF1">
    <property type="entry name" value="DUF4010 DOMAIN-CONTAINING PROTEIN"/>
    <property type="match status" value="1"/>
</dbReference>
<feature type="transmembrane region" description="Helical" evidence="1">
    <location>
        <begin position="370"/>
        <end position="394"/>
    </location>
</feature>
<dbReference type="PANTHER" id="PTHR39084">
    <property type="entry name" value="MEMBRANE PROTEIN-RELATED"/>
    <property type="match status" value="1"/>
</dbReference>
<reference evidence="4" key="1">
    <citation type="submission" date="2021-10" db="EMBL/GenBank/DDBJ databases">
        <title>Roseicella aerolatum sp. nov., isolated from aerosols of e-waste dismantling site.</title>
        <authorList>
            <person name="Qin T."/>
        </authorList>
    </citation>
    <scope>NUCLEOTIDE SEQUENCE</scope>
    <source>
        <strain evidence="4">GB24</strain>
    </source>
</reference>
<keyword evidence="1" id="KW-1133">Transmembrane helix</keyword>
<proteinExistence type="predicted"/>
<dbReference type="RefSeq" id="WP_226613154.1">
    <property type="nucleotide sequence ID" value="NZ_JAJAQI010000051.1"/>
</dbReference>
<evidence type="ECO:0000259" key="3">
    <source>
        <dbReference type="Pfam" id="PF13194"/>
    </source>
</evidence>
<feature type="transmembrane region" description="Helical" evidence="1">
    <location>
        <begin position="312"/>
        <end position="332"/>
    </location>
</feature>
<feature type="domain" description="MgtC/SapB/SrpB/YhiD N-terminal" evidence="2">
    <location>
        <begin position="10"/>
        <end position="139"/>
    </location>
</feature>
<feature type="transmembrane region" description="Helical" evidence="1">
    <location>
        <begin position="6"/>
        <end position="26"/>
    </location>
</feature>
<keyword evidence="1" id="KW-0472">Membrane</keyword>
<feature type="transmembrane region" description="Helical" evidence="1">
    <location>
        <begin position="182"/>
        <end position="203"/>
    </location>
</feature>
<keyword evidence="1" id="KW-0812">Transmembrane</keyword>
<feature type="transmembrane region" description="Helical" evidence="1">
    <location>
        <begin position="339"/>
        <end position="364"/>
    </location>
</feature>